<keyword evidence="1 5" id="KW-0489">Methyltransferase</keyword>
<feature type="domain" description="tRNA/rRNA methyltransferase SpoU type" evidence="4">
    <location>
        <begin position="115"/>
        <end position="251"/>
    </location>
</feature>
<reference evidence="5 6" key="1">
    <citation type="submission" date="2018-12" db="EMBL/GenBank/DDBJ databases">
        <authorList>
            <consortium name="Pathogen Informatics"/>
        </authorList>
    </citation>
    <scope>NUCLEOTIDE SEQUENCE [LARGE SCALE GENOMIC DNA]</scope>
    <source>
        <strain evidence="5 6">NCTC10951</strain>
    </source>
</reference>
<evidence type="ECO:0000259" key="4">
    <source>
        <dbReference type="Pfam" id="PF00588"/>
    </source>
</evidence>
<evidence type="ECO:0000313" key="6">
    <source>
        <dbReference type="Proteomes" id="UP000268658"/>
    </source>
</evidence>
<protein>
    <submittedName>
        <fullName evidence="5">tRNA (Guanosine(18)-2'-O)-methyltransferase</fullName>
        <ecNumber evidence="5">2.1.1.34</ecNumber>
    </submittedName>
</protein>
<dbReference type="GO" id="GO:0006396">
    <property type="term" value="P:RNA processing"/>
    <property type="evidence" value="ECO:0007669"/>
    <property type="project" value="InterPro"/>
</dbReference>
<feature type="region of interest" description="Disordered" evidence="3">
    <location>
        <begin position="1"/>
        <end position="77"/>
    </location>
</feature>
<organism evidence="5 6">
    <name type="scientific">Actinomyces viscosus</name>
    <dbReference type="NCBI Taxonomy" id="1656"/>
    <lineage>
        <taxon>Bacteria</taxon>
        <taxon>Bacillati</taxon>
        <taxon>Actinomycetota</taxon>
        <taxon>Actinomycetes</taxon>
        <taxon>Actinomycetales</taxon>
        <taxon>Actinomycetaceae</taxon>
        <taxon>Actinomyces</taxon>
    </lineage>
</organism>
<name>A0A448PM85_ACTVI</name>
<dbReference type="PANTHER" id="PTHR43191:SF2">
    <property type="entry name" value="RRNA METHYLTRANSFERASE 3, MITOCHONDRIAL"/>
    <property type="match status" value="1"/>
</dbReference>
<evidence type="ECO:0000256" key="3">
    <source>
        <dbReference type="SAM" id="MobiDB-lite"/>
    </source>
</evidence>
<dbReference type="GO" id="GO:0003723">
    <property type="term" value="F:RNA binding"/>
    <property type="evidence" value="ECO:0007669"/>
    <property type="project" value="InterPro"/>
</dbReference>
<dbReference type="Gene3D" id="3.40.1280.10">
    <property type="match status" value="1"/>
</dbReference>
<dbReference type="SUPFAM" id="SSF75217">
    <property type="entry name" value="alpha/beta knot"/>
    <property type="match status" value="1"/>
</dbReference>
<dbReference type="Proteomes" id="UP000268658">
    <property type="component" value="Chromosome"/>
</dbReference>
<sequence>MSARRGPSASAHRGEDGGGVNPADLPEGEHRPAAPAAAPASSSAPSGLSPEEDRPADVRQVGVGPWPGGPEAWPTDARYDPELLAGGDRRNVVDRYRYWTVAAIRADLAARAHRLHIAIENVSQDLNIGSIVRSANAFNVAGVHIIGRRRWNKRGAMVTNRYLNVRHHPEPGELLAWAAAEGYEVLGIDNGPGAQPLESAALPERCLMVFGSEGEGISAELSAGCSRLLRIGQYGSTRSINVAAAGAVAMHTWILQHAGPAPD</sequence>
<evidence type="ECO:0000256" key="2">
    <source>
        <dbReference type="ARBA" id="ARBA00022679"/>
    </source>
</evidence>
<dbReference type="GO" id="GO:0141100">
    <property type="term" value="F:tRNA (guanine(18)-2'-O)-methyltransferase activity"/>
    <property type="evidence" value="ECO:0007669"/>
    <property type="project" value="UniProtKB-EC"/>
</dbReference>
<dbReference type="KEGG" id="avc:NCTC10951_01853"/>
<accession>A0A448PM85</accession>
<dbReference type="InterPro" id="IPR029028">
    <property type="entry name" value="Alpha/beta_knot_MTases"/>
</dbReference>
<feature type="compositionally biased region" description="Low complexity" evidence="3">
    <location>
        <begin position="33"/>
        <end position="46"/>
    </location>
</feature>
<dbReference type="PANTHER" id="PTHR43191">
    <property type="entry name" value="RRNA METHYLTRANSFERASE 3"/>
    <property type="match status" value="1"/>
</dbReference>
<proteinExistence type="predicted"/>
<keyword evidence="2 5" id="KW-0808">Transferase</keyword>
<evidence type="ECO:0000256" key="1">
    <source>
        <dbReference type="ARBA" id="ARBA00022603"/>
    </source>
</evidence>
<dbReference type="InterPro" id="IPR001537">
    <property type="entry name" value="SpoU_MeTrfase"/>
</dbReference>
<dbReference type="GO" id="GO:0032259">
    <property type="term" value="P:methylation"/>
    <property type="evidence" value="ECO:0007669"/>
    <property type="project" value="UniProtKB-KW"/>
</dbReference>
<dbReference type="InterPro" id="IPR051259">
    <property type="entry name" value="rRNA_Methyltransferase"/>
</dbReference>
<dbReference type="AlphaFoldDB" id="A0A448PM85"/>
<dbReference type="Pfam" id="PF00588">
    <property type="entry name" value="SpoU_methylase"/>
    <property type="match status" value="1"/>
</dbReference>
<gene>
    <name evidence="5" type="primary">trmH</name>
    <name evidence="5" type="ORF">NCTC10951_01853</name>
</gene>
<dbReference type="EMBL" id="LR134477">
    <property type="protein sequence ID" value="VEI16775.1"/>
    <property type="molecule type" value="Genomic_DNA"/>
</dbReference>
<evidence type="ECO:0000313" key="5">
    <source>
        <dbReference type="EMBL" id="VEI16775.1"/>
    </source>
</evidence>
<dbReference type="InterPro" id="IPR029026">
    <property type="entry name" value="tRNA_m1G_MTases_N"/>
</dbReference>
<dbReference type="EC" id="2.1.1.34" evidence="5"/>
<dbReference type="CDD" id="cd18096">
    <property type="entry name" value="SpoU-like"/>
    <property type="match status" value="1"/>
</dbReference>